<dbReference type="FunFam" id="3.30.390.30:FF:000003">
    <property type="entry name" value="Glutathione reductase"/>
    <property type="match status" value="1"/>
</dbReference>
<dbReference type="Pfam" id="PF02852">
    <property type="entry name" value="Pyr_redox_dim"/>
    <property type="match status" value="1"/>
</dbReference>
<feature type="compositionally biased region" description="Polar residues" evidence="17">
    <location>
        <begin position="1"/>
        <end position="12"/>
    </location>
</feature>
<dbReference type="GO" id="GO:0004362">
    <property type="term" value="F:glutathione-disulfide reductase (NADPH) activity"/>
    <property type="evidence" value="ECO:0007669"/>
    <property type="project" value="UniProtKB-EC"/>
</dbReference>
<keyword evidence="13" id="KW-0547">Nucleotide-binding</keyword>
<comment type="function">
    <text evidence="11 16">Catalyzes the reduction of glutathione disulfide (GSSG) to reduced glutathione (GSH). Constitutes the major mechanism to maintain a high GSH:GSSG ratio in the cytosol.</text>
</comment>
<evidence type="ECO:0000256" key="11">
    <source>
        <dbReference type="ARBA" id="ARBA00056905"/>
    </source>
</evidence>
<keyword evidence="13" id="KW-0520">NAD</keyword>
<keyword evidence="8" id="KW-1015">Disulfide bond</keyword>
<feature type="binding site" evidence="13">
    <location>
        <begin position="235"/>
        <end position="242"/>
    </location>
    <ligand>
        <name>NAD(+)</name>
        <dbReference type="ChEBI" id="CHEBI:57540"/>
    </ligand>
</feature>
<dbReference type="InterPro" id="IPR046952">
    <property type="entry name" value="GSHR/TRXR-like"/>
</dbReference>
<dbReference type="PANTHER" id="PTHR42737:SF2">
    <property type="entry name" value="GLUTATHIONE REDUCTASE"/>
    <property type="match status" value="1"/>
</dbReference>
<feature type="binding site" evidence="13">
    <location>
        <position position="334"/>
    </location>
    <ligand>
        <name>NAD(+)</name>
        <dbReference type="ChEBI" id="CHEBI:57540"/>
    </ligand>
</feature>
<dbReference type="NCBIfam" id="TIGR01421">
    <property type="entry name" value="gluta_reduc_1"/>
    <property type="match status" value="1"/>
</dbReference>
<dbReference type="FunFam" id="3.50.50.60:FF:000235">
    <property type="entry name" value="Glutathione reductase"/>
    <property type="match status" value="1"/>
</dbReference>
<dbReference type="AlphaFoldDB" id="A0A507D3S4"/>
<reference evidence="20 21" key="1">
    <citation type="journal article" date="2019" name="Sci. Rep.">
        <title>Comparative genomics of chytrid fungi reveal insights into the obligate biotrophic and pathogenic lifestyle of Synchytrium endobioticum.</title>
        <authorList>
            <person name="van de Vossenberg B.T.L.H."/>
            <person name="Warris S."/>
            <person name="Nguyen H.D.T."/>
            <person name="van Gent-Pelzer M.P.E."/>
            <person name="Joly D.L."/>
            <person name="van de Geest H.C."/>
            <person name="Bonants P.J.M."/>
            <person name="Smith D.S."/>
            <person name="Levesque C.A."/>
            <person name="van der Lee T.A.J."/>
        </authorList>
    </citation>
    <scope>NUCLEOTIDE SEQUENCE [LARGE SCALE GENOMIC DNA]</scope>
    <source>
        <strain evidence="20 21">LEV6574</strain>
    </source>
</reference>
<dbReference type="GO" id="GO:0005829">
    <property type="term" value="C:cytosol"/>
    <property type="evidence" value="ECO:0007669"/>
    <property type="project" value="TreeGrafter"/>
</dbReference>
<feature type="disulfide bond" description="Redox-active" evidence="14">
    <location>
        <begin position="103"/>
        <end position="108"/>
    </location>
</feature>
<evidence type="ECO:0000313" key="21">
    <source>
        <dbReference type="Proteomes" id="UP000320475"/>
    </source>
</evidence>
<dbReference type="EMBL" id="QEAM01000123">
    <property type="protein sequence ID" value="TPX45908.1"/>
    <property type="molecule type" value="Genomic_DNA"/>
</dbReference>
<accession>A0A507D3S4</accession>
<dbReference type="Gene3D" id="3.30.390.30">
    <property type="match status" value="1"/>
</dbReference>
<evidence type="ECO:0000256" key="7">
    <source>
        <dbReference type="ARBA" id="ARBA00023002"/>
    </source>
</evidence>
<dbReference type="InterPro" id="IPR006322">
    <property type="entry name" value="Glutathione_Rdtase_euk/bac"/>
</dbReference>
<dbReference type="PIRSF" id="PIRSF000350">
    <property type="entry name" value="Mercury_reductase_MerA"/>
    <property type="match status" value="1"/>
</dbReference>
<feature type="binding site" evidence="13">
    <location>
        <position position="376"/>
    </location>
    <ligand>
        <name>FAD</name>
        <dbReference type="ChEBI" id="CHEBI:57692"/>
    </ligand>
</feature>
<dbReference type="Gene3D" id="3.50.50.60">
    <property type="entry name" value="FAD/NAD(P)-binding domain"/>
    <property type="match status" value="2"/>
</dbReference>
<feature type="active site" description="Proton acceptor" evidence="12">
    <location>
        <position position="512"/>
    </location>
</feature>
<evidence type="ECO:0000259" key="18">
    <source>
        <dbReference type="Pfam" id="PF02852"/>
    </source>
</evidence>
<dbReference type="PRINTS" id="PR00411">
    <property type="entry name" value="PNDRDTASEI"/>
</dbReference>
<dbReference type="Pfam" id="PF07992">
    <property type="entry name" value="Pyr_redox_2"/>
    <property type="match status" value="1"/>
</dbReference>
<dbReference type="GO" id="GO:0045454">
    <property type="term" value="P:cell redox homeostasis"/>
    <property type="evidence" value="ECO:0007669"/>
    <property type="project" value="InterPro"/>
</dbReference>
<dbReference type="NCBIfam" id="NF004776">
    <property type="entry name" value="PRK06116.1"/>
    <property type="match status" value="1"/>
</dbReference>
<feature type="domain" description="FAD/NAD(P)-binding" evidence="19">
    <location>
        <begin position="66"/>
        <end position="391"/>
    </location>
</feature>
<feature type="region of interest" description="Disordered" evidence="17">
    <location>
        <begin position="1"/>
        <end position="27"/>
    </location>
</feature>
<dbReference type="GO" id="GO:0050660">
    <property type="term" value="F:flavin adenine dinucleotide binding"/>
    <property type="evidence" value="ECO:0007669"/>
    <property type="project" value="InterPro"/>
</dbReference>
<protein>
    <recommendedName>
        <fullName evidence="4 16">Glutathione reductase</fullName>
        <ecNumber evidence="3 16">1.8.1.7</ecNumber>
    </recommendedName>
</protein>
<dbReference type="InterPro" id="IPR001100">
    <property type="entry name" value="Pyr_nuc-diS_OxRdtase"/>
</dbReference>
<dbReference type="PROSITE" id="PS00076">
    <property type="entry name" value="PYRIDINE_REDOX_1"/>
    <property type="match status" value="1"/>
</dbReference>
<dbReference type="SUPFAM" id="SSF55424">
    <property type="entry name" value="FAD/NAD-linked reductases, dimerisation (C-terminal) domain"/>
    <property type="match status" value="1"/>
</dbReference>
<keyword evidence="9 15" id="KW-0676">Redox-active center</keyword>
<dbReference type="OrthoDB" id="5956163at2759"/>
<feature type="binding site" evidence="13">
    <location>
        <begin position="199"/>
        <end position="201"/>
    </location>
    <ligand>
        <name>FAD</name>
        <dbReference type="ChEBI" id="CHEBI:57692"/>
    </ligand>
</feature>
<dbReference type="GO" id="GO:0050661">
    <property type="term" value="F:NADP binding"/>
    <property type="evidence" value="ECO:0007669"/>
    <property type="project" value="InterPro"/>
</dbReference>
<gene>
    <name evidence="20" type="primary">GLR1</name>
    <name evidence="20" type="ORF">SeLEV6574_g03569</name>
</gene>
<keyword evidence="5 15" id="KW-0285">Flavoprotein</keyword>
<evidence type="ECO:0000256" key="14">
    <source>
        <dbReference type="PIRSR" id="PIRSR000350-4"/>
    </source>
</evidence>
<keyword evidence="16" id="KW-0963">Cytoplasm</keyword>
<keyword evidence="6 13" id="KW-0274">FAD</keyword>
<proteinExistence type="inferred from homology"/>
<sequence length="523" mass="56805">MLSTVTRTSAVNLSRTSTATTSPASTATRLSSIKQHLVAIASASNSTSTSRTRNMAPVAREITKTFDYLVIGGGSGGVASARRAASYGVSVGLVEYAAMGGTCVNRGCVPKKIMWSTASIAESLHEAKGYGFDVAVNSFNWNLVKQKRDAYIRRLNGIYDNNLNKEKVEHIHGRAKFVSERVVEVEGKLYQGKHVLIATGSKATLPPIPGAQKYGITSDGFFDLEEMPKKVAVVGAGYIAVELTGVFHYLGADVTLFIRHPTFLRTFDPIIQNVLMDEYRKAGIKIVTDSKFHSIENLSTENNLSKNLKCAVEDTLKNSTSSYEGFEEVLFAIGRESNVDGLGIENVGDIKFSKQGFLVCDEWQNTNIRNVYALGDVCGHAMLTPVAIAAGRKLSDRLFGGKPNAKLDYNNIPSVIFSHPTAGSTGLTEEAARDTYGSDKIRIYQTRFTNMHYALLENKPSTAYKLVCVLPEERVVGLHIVGKGSDEMLQGFAVAVKMGATKADFDNTVAIHPTASEELVTMR</sequence>
<dbReference type="GO" id="GO:0034599">
    <property type="term" value="P:cellular response to oxidative stress"/>
    <property type="evidence" value="ECO:0007669"/>
    <property type="project" value="TreeGrafter"/>
</dbReference>
<dbReference type="InterPro" id="IPR004099">
    <property type="entry name" value="Pyr_nucl-diS_OxRdtase_dimer"/>
</dbReference>
<comment type="catalytic activity">
    <reaction evidence="10 16">
        <text>2 glutathione + NADP(+) = glutathione disulfide + NADPH + H(+)</text>
        <dbReference type="Rhea" id="RHEA:11740"/>
        <dbReference type="ChEBI" id="CHEBI:15378"/>
        <dbReference type="ChEBI" id="CHEBI:57783"/>
        <dbReference type="ChEBI" id="CHEBI:57925"/>
        <dbReference type="ChEBI" id="CHEBI:58297"/>
        <dbReference type="ChEBI" id="CHEBI:58349"/>
        <dbReference type="EC" id="1.8.1.7"/>
    </reaction>
</comment>
<dbReference type="PRINTS" id="PR00368">
    <property type="entry name" value="FADPNR"/>
</dbReference>
<dbReference type="GO" id="GO:0005739">
    <property type="term" value="C:mitochondrion"/>
    <property type="evidence" value="ECO:0007669"/>
    <property type="project" value="TreeGrafter"/>
</dbReference>
<keyword evidence="7 15" id="KW-0560">Oxidoreductase</keyword>
<evidence type="ECO:0000256" key="3">
    <source>
        <dbReference type="ARBA" id="ARBA00012607"/>
    </source>
</evidence>
<comment type="cofactor">
    <cofactor evidence="13">
        <name>FAD</name>
        <dbReference type="ChEBI" id="CHEBI:57692"/>
    </cofactor>
    <text evidence="13">Binds 1 FAD per subunit.</text>
</comment>
<feature type="compositionally biased region" description="Low complexity" evidence="17">
    <location>
        <begin position="13"/>
        <end position="27"/>
    </location>
</feature>
<evidence type="ECO:0000256" key="16">
    <source>
        <dbReference type="RuleBase" id="RU365016"/>
    </source>
</evidence>
<dbReference type="SUPFAM" id="SSF51905">
    <property type="entry name" value="FAD/NAD(P)-binding domain"/>
    <property type="match status" value="1"/>
</dbReference>
<dbReference type="GO" id="GO:0006749">
    <property type="term" value="P:glutathione metabolic process"/>
    <property type="evidence" value="ECO:0007669"/>
    <property type="project" value="InterPro"/>
</dbReference>
<dbReference type="EC" id="1.8.1.7" evidence="3 16"/>
<dbReference type="Proteomes" id="UP000320475">
    <property type="component" value="Unassembled WGS sequence"/>
</dbReference>
<evidence type="ECO:0000256" key="17">
    <source>
        <dbReference type="SAM" id="MobiDB-lite"/>
    </source>
</evidence>
<feature type="binding site" evidence="13">
    <location>
        <position position="112"/>
    </location>
    <ligand>
        <name>FAD</name>
        <dbReference type="ChEBI" id="CHEBI:57692"/>
    </ligand>
</feature>
<keyword evidence="16" id="KW-0521">NADP</keyword>
<evidence type="ECO:0000256" key="15">
    <source>
        <dbReference type="RuleBase" id="RU003691"/>
    </source>
</evidence>
<name>A0A507D3S4_9FUNG</name>
<evidence type="ECO:0000256" key="9">
    <source>
        <dbReference type="ARBA" id="ARBA00023284"/>
    </source>
</evidence>
<evidence type="ECO:0000256" key="13">
    <source>
        <dbReference type="PIRSR" id="PIRSR000350-3"/>
    </source>
</evidence>
<evidence type="ECO:0000256" key="5">
    <source>
        <dbReference type="ARBA" id="ARBA00022630"/>
    </source>
</evidence>
<dbReference type="PANTHER" id="PTHR42737">
    <property type="entry name" value="GLUTATHIONE REDUCTASE"/>
    <property type="match status" value="1"/>
</dbReference>
<evidence type="ECO:0000256" key="2">
    <source>
        <dbReference type="ARBA" id="ARBA00011738"/>
    </source>
</evidence>
<comment type="subcellular location">
    <subcellularLocation>
        <location evidence="16">Cytoplasm</location>
    </subcellularLocation>
</comment>
<comment type="subunit">
    <text evidence="2">Homodimer.</text>
</comment>
<evidence type="ECO:0000256" key="6">
    <source>
        <dbReference type="ARBA" id="ARBA00022827"/>
    </source>
</evidence>
<dbReference type="InterPro" id="IPR016156">
    <property type="entry name" value="FAD/NAD-linked_Rdtase_dimer_sf"/>
</dbReference>
<dbReference type="VEuPathDB" id="FungiDB:SeMB42_g01153"/>
<feature type="domain" description="Pyridine nucleotide-disulphide oxidoreductase dimerisation" evidence="18">
    <location>
        <begin position="412"/>
        <end position="522"/>
    </location>
</feature>
<evidence type="ECO:0000256" key="12">
    <source>
        <dbReference type="PIRSR" id="PIRSR000350-2"/>
    </source>
</evidence>
<organism evidence="20 21">
    <name type="scientific">Synchytrium endobioticum</name>
    <dbReference type="NCBI Taxonomy" id="286115"/>
    <lineage>
        <taxon>Eukaryota</taxon>
        <taxon>Fungi</taxon>
        <taxon>Fungi incertae sedis</taxon>
        <taxon>Chytridiomycota</taxon>
        <taxon>Chytridiomycota incertae sedis</taxon>
        <taxon>Chytridiomycetes</taxon>
        <taxon>Synchytriales</taxon>
        <taxon>Synchytriaceae</taxon>
        <taxon>Synchytrium</taxon>
    </lineage>
</organism>
<evidence type="ECO:0000256" key="1">
    <source>
        <dbReference type="ARBA" id="ARBA00007532"/>
    </source>
</evidence>
<comment type="caution">
    <text evidence="20">The sequence shown here is derived from an EMBL/GenBank/DDBJ whole genome shotgun (WGS) entry which is preliminary data.</text>
</comment>
<dbReference type="InterPro" id="IPR036188">
    <property type="entry name" value="FAD/NAD-bd_sf"/>
</dbReference>
<evidence type="ECO:0000313" key="20">
    <source>
        <dbReference type="EMBL" id="TPX45908.1"/>
    </source>
</evidence>
<dbReference type="InterPro" id="IPR012999">
    <property type="entry name" value="Pyr_OxRdtase_I_AS"/>
</dbReference>
<evidence type="ECO:0000256" key="10">
    <source>
        <dbReference type="ARBA" id="ARBA00049142"/>
    </source>
</evidence>
<evidence type="ECO:0000256" key="8">
    <source>
        <dbReference type="ARBA" id="ARBA00023157"/>
    </source>
</evidence>
<evidence type="ECO:0000256" key="4">
    <source>
        <dbReference type="ARBA" id="ARBA00017111"/>
    </source>
</evidence>
<evidence type="ECO:0000259" key="19">
    <source>
        <dbReference type="Pfam" id="PF07992"/>
    </source>
</evidence>
<comment type="similarity">
    <text evidence="1 15">Belongs to the class-I pyridine nucleotide-disulfide oxidoreductase family.</text>
</comment>
<dbReference type="InterPro" id="IPR023753">
    <property type="entry name" value="FAD/NAD-binding_dom"/>
</dbReference>